<dbReference type="EMBL" id="MU069448">
    <property type="protein sequence ID" value="KAF5843117.1"/>
    <property type="molecule type" value="Genomic_DNA"/>
</dbReference>
<dbReference type="PANTHER" id="PTHR24412:SF489">
    <property type="entry name" value="RING FINGER DOMAIN AND KELCH REPEAT-CONTAINING PROTEIN DDB_G0271372"/>
    <property type="match status" value="1"/>
</dbReference>
<comment type="caution">
    <text evidence="5">The sequence shown here is derived from an EMBL/GenBank/DDBJ whole genome shotgun (WGS) entry which is preliminary data.</text>
</comment>
<dbReference type="PANTHER" id="PTHR24412">
    <property type="entry name" value="KELCH PROTEIN"/>
    <property type="match status" value="1"/>
</dbReference>
<sequence>MLNPGPSAWAYDNEALSDVTIAFVPKGAVAFKTTATWGQKLKAKQEGHGVDDPQPTRTLPGHRFVLASYSDYYRALFLRWTKEDEMVKLEYSDADDLAAAQTCIKAMYLQKLDYYDLPEPQNAVPLLIKVIGWADMLQAPTCIELCVASLADCFQPGSAEDVNWMLQGLPDSVRCSPAFVKVQEVCQKWLQRSFTDVYEVITEDGLRKAFLQLSPQAVHLWMKCDNLIGTENDVIFAVTNWHEGEQGKTTTEKDLVALSRQVRVSQLAQSVRECVLPTLPWFKKGHLLPIFATAFRRLGTAAPKELTSVSISPSWTAPARGGNVPDMAGVMGAREWFVLRVPISDVTKVLEEMVAEDKEYSIREPHHSDEFYSNGATFSAYLELKLVQRDAELTIFFVNESGHILDVSYSIRQSCPGRYGIGTEDQVIDEGKTLLDACRGNGYTVAGPTASLMPLLQEQAVDGHLVFKIKMLPI</sequence>
<keyword evidence="3" id="KW-0677">Repeat</keyword>
<organism evidence="5 6">
    <name type="scientific">Dunaliella salina</name>
    <name type="common">Green alga</name>
    <name type="synonym">Protococcus salinus</name>
    <dbReference type="NCBI Taxonomy" id="3046"/>
    <lineage>
        <taxon>Eukaryota</taxon>
        <taxon>Viridiplantae</taxon>
        <taxon>Chlorophyta</taxon>
        <taxon>core chlorophytes</taxon>
        <taxon>Chlorophyceae</taxon>
        <taxon>CS clade</taxon>
        <taxon>Chlamydomonadales</taxon>
        <taxon>Dunaliellaceae</taxon>
        <taxon>Dunaliella</taxon>
    </lineage>
</organism>
<evidence type="ECO:0000256" key="2">
    <source>
        <dbReference type="ARBA" id="ARBA00022441"/>
    </source>
</evidence>
<accession>A0ABQ7H8E2</accession>
<proteinExistence type="predicted"/>
<protein>
    <recommendedName>
        <fullName evidence="4">BTB domain-containing protein</fullName>
    </recommendedName>
</protein>
<keyword evidence="6" id="KW-1185">Reference proteome</keyword>
<gene>
    <name evidence="5" type="ORF">DUNSADRAFT_2154</name>
</gene>
<dbReference type="Proteomes" id="UP000815325">
    <property type="component" value="Unassembled WGS sequence"/>
</dbReference>
<comment type="pathway">
    <text evidence="1">Protein modification; protein ubiquitination.</text>
</comment>
<evidence type="ECO:0000256" key="1">
    <source>
        <dbReference type="ARBA" id="ARBA00004906"/>
    </source>
</evidence>
<dbReference type="Gene3D" id="3.30.710.10">
    <property type="entry name" value="Potassium Channel Kv1.1, Chain A"/>
    <property type="match status" value="1"/>
</dbReference>
<dbReference type="InterPro" id="IPR011333">
    <property type="entry name" value="SKP1/BTB/POZ_sf"/>
</dbReference>
<dbReference type="InterPro" id="IPR000210">
    <property type="entry name" value="BTB/POZ_dom"/>
</dbReference>
<reference evidence="5" key="1">
    <citation type="submission" date="2017-08" db="EMBL/GenBank/DDBJ databases">
        <authorList>
            <person name="Polle J.E."/>
            <person name="Barry K."/>
            <person name="Cushman J."/>
            <person name="Schmutz J."/>
            <person name="Tran D."/>
            <person name="Hathwaick L.T."/>
            <person name="Yim W.C."/>
            <person name="Jenkins J."/>
            <person name="Mckie-Krisberg Z.M."/>
            <person name="Prochnik S."/>
            <person name="Lindquist E."/>
            <person name="Dockter R.B."/>
            <person name="Adam C."/>
            <person name="Molina H."/>
            <person name="Bunkerborg J."/>
            <person name="Jin E."/>
            <person name="Buchheim M."/>
            <person name="Magnuson J."/>
        </authorList>
    </citation>
    <scope>NUCLEOTIDE SEQUENCE</scope>
    <source>
        <strain evidence="5">CCAP 19/18</strain>
    </source>
</reference>
<keyword evidence="2" id="KW-0880">Kelch repeat</keyword>
<evidence type="ECO:0000259" key="4">
    <source>
        <dbReference type="PROSITE" id="PS50097"/>
    </source>
</evidence>
<name>A0ABQ7H8E2_DUNSA</name>
<evidence type="ECO:0000256" key="3">
    <source>
        <dbReference type="ARBA" id="ARBA00022737"/>
    </source>
</evidence>
<evidence type="ECO:0000313" key="5">
    <source>
        <dbReference type="EMBL" id="KAF5843117.1"/>
    </source>
</evidence>
<evidence type="ECO:0000313" key="6">
    <source>
        <dbReference type="Proteomes" id="UP000815325"/>
    </source>
</evidence>
<feature type="domain" description="BTB" evidence="4">
    <location>
        <begin position="50"/>
        <end position="116"/>
    </location>
</feature>
<dbReference type="SUPFAM" id="SSF54695">
    <property type="entry name" value="POZ domain"/>
    <property type="match status" value="1"/>
</dbReference>
<dbReference type="PROSITE" id="PS50097">
    <property type="entry name" value="BTB"/>
    <property type="match status" value="1"/>
</dbReference>